<dbReference type="RefSeq" id="WP_141517757.1">
    <property type="nucleotide sequence ID" value="NZ_VICE01000051.1"/>
</dbReference>
<gene>
    <name evidence="1" type="ORF">FKV25_05290</name>
</gene>
<proteinExistence type="predicted"/>
<keyword evidence="2" id="KW-1185">Reference proteome</keyword>
<comment type="caution">
    <text evidence="1">The sequence shown here is derived from an EMBL/GenBank/DDBJ whole genome shotgun (WGS) entry which is preliminary data.</text>
</comment>
<reference evidence="1 2" key="1">
    <citation type="submission" date="2019-06" db="EMBL/GenBank/DDBJ databases">
        <title>Lysobacter alkalisoli sp. nov. isolated from saline soil.</title>
        <authorList>
            <person name="Sun J.-Q."/>
            <person name="Xu L."/>
        </authorList>
    </citation>
    <scope>NUCLEOTIDE SEQUENCE [LARGE SCALE GENOMIC DNA]</scope>
    <source>
        <strain evidence="1 2">JCM 31130</strain>
    </source>
</reference>
<organism evidence="1 2">
    <name type="scientific">Marilutibacter aestuarii</name>
    <dbReference type="NCBI Taxonomy" id="1706195"/>
    <lineage>
        <taxon>Bacteria</taxon>
        <taxon>Pseudomonadati</taxon>
        <taxon>Pseudomonadota</taxon>
        <taxon>Gammaproteobacteria</taxon>
        <taxon>Lysobacterales</taxon>
        <taxon>Lysobacteraceae</taxon>
        <taxon>Marilutibacter</taxon>
    </lineage>
</organism>
<evidence type="ECO:0000313" key="2">
    <source>
        <dbReference type="Proteomes" id="UP000318212"/>
    </source>
</evidence>
<name>A0A508AI15_9GAMM</name>
<sequence>MNLYKGLLFLHGHVIDPAILDDVAPQAPARGADMPARAIESAPRTRGARAPHPAAVVPAVTPGDCCA</sequence>
<dbReference type="AlphaFoldDB" id="A0A508AI15"/>
<dbReference type="OrthoDB" id="6028466at2"/>
<dbReference type="Proteomes" id="UP000318212">
    <property type="component" value="Unassembled WGS sequence"/>
</dbReference>
<protein>
    <submittedName>
        <fullName evidence="1">Uncharacterized protein</fullName>
    </submittedName>
</protein>
<dbReference type="EMBL" id="VICE01000051">
    <property type="protein sequence ID" value="TQD48211.1"/>
    <property type="molecule type" value="Genomic_DNA"/>
</dbReference>
<evidence type="ECO:0000313" key="1">
    <source>
        <dbReference type="EMBL" id="TQD48211.1"/>
    </source>
</evidence>
<accession>A0A508AI15</accession>